<gene>
    <name evidence="2" type="primary">tssA</name>
    <name evidence="2" type="ORF">GW590_23800</name>
</gene>
<evidence type="ECO:0000313" key="3">
    <source>
        <dbReference type="Proteomes" id="UP000585363"/>
    </source>
</evidence>
<dbReference type="InterPro" id="IPR010657">
    <property type="entry name" value="ImpA_N"/>
</dbReference>
<dbReference type="EMBL" id="JAADJU010000019">
    <property type="protein sequence ID" value="NMP29876.1"/>
    <property type="molecule type" value="Genomic_DNA"/>
</dbReference>
<dbReference type="Pfam" id="PF16989">
    <property type="entry name" value="T6SS_VasJ"/>
    <property type="match status" value="1"/>
</dbReference>
<accession>A0A848MS35</accession>
<dbReference type="InterPro" id="IPR017739">
    <property type="entry name" value="T6SS-assoc_VCA0119"/>
</dbReference>
<dbReference type="RefSeq" id="WP_169405576.1">
    <property type="nucleotide sequence ID" value="NZ_JAADJU010000019.1"/>
</dbReference>
<dbReference type="Pfam" id="PF06812">
    <property type="entry name" value="ImpA_N"/>
    <property type="match status" value="1"/>
</dbReference>
<feature type="domain" description="ImpA N-terminal" evidence="1">
    <location>
        <begin position="33"/>
        <end position="137"/>
    </location>
</feature>
<protein>
    <submittedName>
        <fullName evidence="2">Type VI secretion system protein TssA</fullName>
    </submittedName>
</protein>
<evidence type="ECO:0000259" key="1">
    <source>
        <dbReference type="Pfam" id="PF06812"/>
    </source>
</evidence>
<dbReference type="PANTHER" id="PTHR37024">
    <property type="entry name" value="TYPE VI SECRETION SYSTEM DUF2094 AND IMPA-RELATED DOMAIN PROTEIN"/>
    <property type="match status" value="1"/>
</dbReference>
<dbReference type="Proteomes" id="UP000585363">
    <property type="component" value="Unassembled WGS sequence"/>
</dbReference>
<name>A0A848MS35_9GAMM</name>
<reference evidence="2 3" key="2">
    <citation type="submission" date="2020-06" db="EMBL/GenBank/DDBJ databases">
        <title>Polyphasic characterization of a Rahnella strain isolated from tree sap.</title>
        <authorList>
            <person name="Kim I.S."/>
        </authorList>
    </citation>
    <scope>NUCLEOTIDE SEQUENCE [LARGE SCALE GENOMIC DNA]</scope>
    <source>
        <strain evidence="2 3">SAP-1</strain>
    </source>
</reference>
<evidence type="ECO:0000313" key="2">
    <source>
        <dbReference type="EMBL" id="NMP29876.1"/>
    </source>
</evidence>
<dbReference type="NCBIfam" id="TIGR03362">
    <property type="entry name" value="VI_chp_7"/>
    <property type="match status" value="1"/>
</dbReference>
<dbReference type="PANTHER" id="PTHR37024:SF5">
    <property type="entry name" value="IMPA N-TERMINAL DOMAIN-CONTAINING PROTEIN"/>
    <property type="match status" value="1"/>
</dbReference>
<dbReference type="AlphaFoldDB" id="A0A848MS35"/>
<sequence>MPILTALANNLLPTGDALALAVEQAALWEKWLLPVSEENPLGEDPAYHDDFQCLREEVNKLSGSDTTRVCQLAQTLLIDCGKDVRVATYYLWARTWQDGDAGLADGLALLSGLLARYGEKLLPTRAQSRKVALEWLAASKMQDALARHPEVALPDFARAIAALCWMQASLRQWPESCRPCLDPLIGMLETRLARAGGANALVPQQAVSGDESGAVATAPVKNIQSGRDLLEQGKVLAEYLHDQPQGGLASARLMRVLRWDTVYQLPPQDDKGNTRLLPPRGELRGKLKRLYAQKNWLELLDKAGSIFTQGVNHFWLDLQWYSCQALKHAGQPYADWEEVIAQDLRLLLLRLPGLELQNYNDGTPFADEATRIWIEQLINENAKGWSPPEKVASDNSNEVLGLESELLAQADSSGIEDAFKWLLQVQNIRSLRQRWLQRLLMARVAEQCGKNEMACCLLAELNQTPAQLSLADWEPELLFEVRASLLKQLRLRQQRNDGDKQQIQQQMETLLAGLVAIDPARAAVLC</sequence>
<organism evidence="2 3">
    <name type="scientific">Rouxiella aceris</name>
    <dbReference type="NCBI Taxonomy" id="2703884"/>
    <lineage>
        <taxon>Bacteria</taxon>
        <taxon>Pseudomonadati</taxon>
        <taxon>Pseudomonadota</taxon>
        <taxon>Gammaproteobacteria</taxon>
        <taxon>Enterobacterales</taxon>
        <taxon>Yersiniaceae</taxon>
        <taxon>Rouxiella</taxon>
    </lineage>
</organism>
<reference evidence="2 3" key="1">
    <citation type="submission" date="2020-01" db="EMBL/GenBank/DDBJ databases">
        <authorList>
            <person name="Lee S.D."/>
        </authorList>
    </citation>
    <scope>NUCLEOTIDE SEQUENCE [LARGE SCALE GENOMIC DNA]</scope>
    <source>
        <strain evidence="2 3">SAP-1</strain>
    </source>
</reference>
<proteinExistence type="predicted"/>
<comment type="caution">
    <text evidence="2">The sequence shown here is derived from an EMBL/GenBank/DDBJ whole genome shotgun (WGS) entry which is preliminary data.</text>
</comment>
<keyword evidence="3" id="KW-1185">Reference proteome</keyword>